<evidence type="ECO:0000313" key="4">
    <source>
        <dbReference type="EMBL" id="KAF2480178.1"/>
    </source>
</evidence>
<dbReference type="EMBL" id="MU001640">
    <property type="protein sequence ID" value="KAF2480178.1"/>
    <property type="molecule type" value="Genomic_DNA"/>
</dbReference>
<dbReference type="RefSeq" id="XP_033586748.1">
    <property type="nucleotide sequence ID" value="XM_033734564.1"/>
</dbReference>
<dbReference type="InterPro" id="IPR036291">
    <property type="entry name" value="NAD(P)-bd_dom_sf"/>
</dbReference>
<dbReference type="OrthoDB" id="419598at2759"/>
<evidence type="ECO:0000259" key="3">
    <source>
        <dbReference type="Pfam" id="PF05368"/>
    </source>
</evidence>
<dbReference type="PANTHER" id="PTHR47706:SF7">
    <property type="entry name" value="CIPA-LIKE, PUTATIVE (AFU_ORTHOLOGUE AFUA_1G01630)-RELATED"/>
    <property type="match status" value="1"/>
</dbReference>
<dbReference type="Gene3D" id="3.90.25.10">
    <property type="entry name" value="UDP-galactose 4-epimerase, domain 1"/>
    <property type="match status" value="1"/>
</dbReference>
<dbReference type="GeneID" id="54475566"/>
<protein>
    <submittedName>
        <fullName evidence="4">Putative oxidoreductase CipA</fullName>
    </submittedName>
</protein>
<dbReference type="SUPFAM" id="SSF51735">
    <property type="entry name" value="NAD(P)-binding Rossmann-fold domains"/>
    <property type="match status" value="1"/>
</dbReference>
<gene>
    <name evidence="4" type="ORF">BDY17DRAFT_303371</name>
</gene>
<reference evidence="4" key="1">
    <citation type="journal article" date="2020" name="Stud. Mycol.">
        <title>101 Dothideomycetes genomes: a test case for predicting lifestyles and emergence of pathogens.</title>
        <authorList>
            <person name="Haridas S."/>
            <person name="Albert R."/>
            <person name="Binder M."/>
            <person name="Bloem J."/>
            <person name="Labutti K."/>
            <person name="Salamov A."/>
            <person name="Andreopoulos B."/>
            <person name="Baker S."/>
            <person name="Barry K."/>
            <person name="Bills G."/>
            <person name="Bluhm B."/>
            <person name="Cannon C."/>
            <person name="Castanera R."/>
            <person name="Culley D."/>
            <person name="Daum C."/>
            <person name="Ezra D."/>
            <person name="Gonzalez J."/>
            <person name="Henrissat B."/>
            <person name="Kuo A."/>
            <person name="Liang C."/>
            <person name="Lipzen A."/>
            <person name="Lutzoni F."/>
            <person name="Magnuson J."/>
            <person name="Mondo S."/>
            <person name="Nolan M."/>
            <person name="Ohm R."/>
            <person name="Pangilinan J."/>
            <person name="Park H.-J."/>
            <person name="Ramirez L."/>
            <person name="Alfaro M."/>
            <person name="Sun H."/>
            <person name="Tritt A."/>
            <person name="Yoshinaga Y."/>
            <person name="Zwiers L.-H."/>
            <person name="Turgeon B."/>
            <person name="Goodwin S."/>
            <person name="Spatafora J."/>
            <person name="Crous P."/>
            <person name="Grigoriev I."/>
        </authorList>
    </citation>
    <scope>NUCLEOTIDE SEQUENCE</scope>
    <source>
        <strain evidence="4">CBS 113389</strain>
    </source>
</reference>
<sequence length="342" mass="37188">MSNHIHNIAIVGAGGRSGTHIVSALVSHPRYNNNDSPNAIRLTALTRPSSANALPPGLHKIKQIDYTSHSSLVSALTGQEVLIITLNQASAPDAQKRLVDAAAEAGVTFIIPNEWGYDYGNEVLARETGLGARWGGARAYIEEVSERVCGGKMKWIGVACGFWYEFSLAGSPARYGFDLPARTLTLFDAGDTKIHTSTLEQVGRGVAALLSLPIHAPPTQNTTNGSKPGYLEAYANTSISIASFHLSQRDMLASILRVTHDSVDDWNLTQESSAERYARAAKKWETEEKNPVDWITMMYTRIFFPDGSGDLGQESLMNDVLGLPAEDLDEATRRAVEMARTE</sequence>
<dbReference type="InterPro" id="IPR008030">
    <property type="entry name" value="NmrA-like"/>
</dbReference>
<dbReference type="Pfam" id="PF05368">
    <property type="entry name" value="NmrA"/>
    <property type="match status" value="1"/>
</dbReference>
<evidence type="ECO:0000256" key="1">
    <source>
        <dbReference type="ARBA" id="ARBA00022857"/>
    </source>
</evidence>
<dbReference type="GO" id="GO:0016491">
    <property type="term" value="F:oxidoreductase activity"/>
    <property type="evidence" value="ECO:0007669"/>
    <property type="project" value="UniProtKB-KW"/>
</dbReference>
<keyword evidence="5" id="KW-1185">Reference proteome</keyword>
<dbReference type="PANTHER" id="PTHR47706">
    <property type="entry name" value="NMRA-LIKE FAMILY PROTEIN"/>
    <property type="match status" value="1"/>
</dbReference>
<dbReference type="AlphaFoldDB" id="A0A6A6PJD8"/>
<evidence type="ECO:0000256" key="2">
    <source>
        <dbReference type="ARBA" id="ARBA00023002"/>
    </source>
</evidence>
<dbReference type="Proteomes" id="UP000799767">
    <property type="component" value="Unassembled WGS sequence"/>
</dbReference>
<evidence type="ECO:0000313" key="5">
    <source>
        <dbReference type="Proteomes" id="UP000799767"/>
    </source>
</evidence>
<name>A0A6A6PJD8_9PEZI</name>
<feature type="domain" description="NmrA-like" evidence="3">
    <location>
        <begin position="7"/>
        <end position="118"/>
    </location>
</feature>
<dbReference type="Gene3D" id="3.40.50.720">
    <property type="entry name" value="NAD(P)-binding Rossmann-like Domain"/>
    <property type="match status" value="1"/>
</dbReference>
<accession>A0A6A6PJD8</accession>
<keyword evidence="2" id="KW-0560">Oxidoreductase</keyword>
<organism evidence="4 5">
    <name type="scientific">Neohortaea acidophila</name>
    <dbReference type="NCBI Taxonomy" id="245834"/>
    <lineage>
        <taxon>Eukaryota</taxon>
        <taxon>Fungi</taxon>
        <taxon>Dikarya</taxon>
        <taxon>Ascomycota</taxon>
        <taxon>Pezizomycotina</taxon>
        <taxon>Dothideomycetes</taxon>
        <taxon>Dothideomycetidae</taxon>
        <taxon>Mycosphaerellales</taxon>
        <taxon>Teratosphaeriaceae</taxon>
        <taxon>Neohortaea</taxon>
    </lineage>
</organism>
<dbReference type="InterPro" id="IPR051609">
    <property type="entry name" value="NmrA/Isoflavone_reductase-like"/>
</dbReference>
<proteinExistence type="predicted"/>
<keyword evidence="1" id="KW-0521">NADP</keyword>